<feature type="transmembrane region" description="Helical" evidence="7">
    <location>
        <begin position="205"/>
        <end position="223"/>
    </location>
</feature>
<dbReference type="RefSeq" id="WP_041495170.1">
    <property type="nucleotide sequence ID" value="NZ_AP014548.1"/>
</dbReference>
<dbReference type="InterPro" id="IPR007782">
    <property type="entry name" value="VKG_COase"/>
</dbReference>
<dbReference type="GO" id="GO:0019842">
    <property type="term" value="F:vitamin binding"/>
    <property type="evidence" value="ECO:0007669"/>
    <property type="project" value="TreeGrafter"/>
</dbReference>
<evidence type="ECO:0000256" key="7">
    <source>
        <dbReference type="SAM" id="Phobius"/>
    </source>
</evidence>
<gene>
    <name evidence="9" type="ORF">NMS_0445</name>
</gene>
<dbReference type="Pfam" id="PF05090">
    <property type="entry name" value="HTTM"/>
    <property type="match status" value="1"/>
</dbReference>
<evidence type="ECO:0000313" key="10">
    <source>
        <dbReference type="Proteomes" id="UP000031760"/>
    </source>
</evidence>
<sequence length="446" mass="52618">MQHKVNQYLFKQVDNSALVLFRICFGLLLAVEAFGSIATGMVRRQFVEPDFTFTFIGFEFLEPLPGDGMYILFSIMGVAGLMVMVGYRYRVAMLFYAITWTYVYLLQKSSYNNHCYLLMLLNYIMVFLPAHRSASIDAIRKPELRKEHMPRLIYVFIITLIWIVYAYASVAKFYPDWLDGSFPRYLMSIRGKEWSLLQESWTHEAIKYFGLFFDLLIVPFLLWKRTRWVAVTASVFFHIFNSVVFKIGIFPYLALSFLIFFFSVEKIHQWFLWKKTFYDKGEVIVPKYRNWILGISGIFLFIMFLLPLRHWTIKGDVFWTEEGHRLSWRMMLRSRNGSATYTTLDKNTGQRSIVNLKDHVSRKQLGAVQSKPDFMWQLAQRLKKEAAAEGKDIAVFINARVGINGRRPSQFTDPEIDIAATEWKYWEHAEWILPSPGYDREENRKK</sequence>
<feature type="transmembrane region" description="Helical" evidence="7">
    <location>
        <begin position="152"/>
        <end position="174"/>
    </location>
</feature>
<evidence type="ECO:0000256" key="1">
    <source>
        <dbReference type="ARBA" id="ARBA00004127"/>
    </source>
</evidence>
<feature type="transmembrane region" description="Helical" evidence="7">
    <location>
        <begin position="20"/>
        <end position="42"/>
    </location>
</feature>
<feature type="transmembrane region" description="Helical" evidence="7">
    <location>
        <begin position="113"/>
        <end position="131"/>
    </location>
</feature>
<feature type="transmembrane region" description="Helical" evidence="7">
    <location>
        <begin position="235"/>
        <end position="262"/>
    </location>
</feature>
<dbReference type="GO" id="GO:0012505">
    <property type="term" value="C:endomembrane system"/>
    <property type="evidence" value="ECO:0007669"/>
    <property type="project" value="UniProtKB-SubCell"/>
</dbReference>
<dbReference type="GO" id="GO:0008488">
    <property type="term" value="F:gamma-glutamyl carboxylase activity"/>
    <property type="evidence" value="ECO:0007669"/>
    <property type="project" value="InterPro"/>
</dbReference>
<organism evidence="9 10">
    <name type="scientific">Nonlabens marinus S1-08</name>
    <dbReference type="NCBI Taxonomy" id="1454201"/>
    <lineage>
        <taxon>Bacteria</taxon>
        <taxon>Pseudomonadati</taxon>
        <taxon>Bacteroidota</taxon>
        <taxon>Flavobacteriia</taxon>
        <taxon>Flavobacteriales</taxon>
        <taxon>Flavobacteriaceae</taxon>
        <taxon>Nonlabens</taxon>
    </lineage>
</organism>
<reference evidence="9 10" key="1">
    <citation type="journal article" date="2014" name="Proc. Natl. Acad. Sci. U.S.A.">
        <title>Functional characterization of flavobacteria rhodopsins reveals a unique class of light-driven chloride pump in bacteria.</title>
        <authorList>
            <person name="Yoshizawa S."/>
            <person name="Kumagai Y."/>
            <person name="Kim H."/>
            <person name="Ogura Y."/>
            <person name="Hayashi T."/>
            <person name="Iwasaki W."/>
            <person name="DeLong E.F."/>
            <person name="Kogure K."/>
        </authorList>
    </citation>
    <scope>NUCLEOTIDE SEQUENCE [LARGE SCALE GENOMIC DNA]</scope>
    <source>
        <strain evidence="9 10">S1-08</strain>
    </source>
</reference>
<dbReference type="PANTHER" id="PTHR12639">
    <property type="entry name" value="VITAMIN K-DEPENDENT GAMMA-CARBOXYLASE"/>
    <property type="match status" value="1"/>
</dbReference>
<evidence type="ECO:0000256" key="2">
    <source>
        <dbReference type="ARBA" id="ARBA00022692"/>
    </source>
</evidence>
<evidence type="ECO:0000259" key="8">
    <source>
        <dbReference type="SMART" id="SM00752"/>
    </source>
</evidence>
<feature type="domain" description="HTTM-like" evidence="8">
    <location>
        <begin position="10"/>
        <end position="266"/>
    </location>
</feature>
<dbReference type="STRING" id="1454201.NMS_0445"/>
<name>W8VNG8_9FLAO</name>
<keyword evidence="4 7" id="KW-0472">Membrane</keyword>
<feature type="transmembrane region" description="Helical" evidence="7">
    <location>
        <begin position="91"/>
        <end position="107"/>
    </location>
</feature>
<dbReference type="InterPro" id="IPR011020">
    <property type="entry name" value="HTTM-like"/>
</dbReference>
<keyword evidence="6" id="KW-0456">Lyase</keyword>
<proteinExistence type="predicted"/>
<feature type="transmembrane region" description="Helical" evidence="7">
    <location>
        <begin position="68"/>
        <end position="84"/>
    </location>
</feature>
<dbReference type="PANTHER" id="PTHR12639:SF7">
    <property type="entry name" value="HTTM DOMAIN-CONTAINING PROTEIN"/>
    <property type="match status" value="1"/>
</dbReference>
<evidence type="ECO:0000313" key="9">
    <source>
        <dbReference type="EMBL" id="BAO54454.1"/>
    </source>
</evidence>
<dbReference type="SMART" id="SM00752">
    <property type="entry name" value="HTTM"/>
    <property type="match status" value="1"/>
</dbReference>
<dbReference type="InterPro" id="IPR053935">
    <property type="entry name" value="VKGC_lumenal_dom"/>
</dbReference>
<keyword evidence="10" id="KW-1185">Reference proteome</keyword>
<dbReference type="Pfam" id="PF22777">
    <property type="entry name" value="VKGC_lumenal_dom"/>
    <property type="match status" value="1"/>
</dbReference>
<comment type="subcellular location">
    <subcellularLocation>
        <location evidence="1">Endomembrane system</location>
        <topology evidence="1">Multi-pass membrane protein</topology>
    </subcellularLocation>
</comment>
<dbReference type="OrthoDB" id="341137at2"/>
<keyword evidence="5" id="KW-1015">Disulfide bond</keyword>
<dbReference type="Proteomes" id="UP000031760">
    <property type="component" value="Chromosome"/>
</dbReference>
<evidence type="ECO:0000256" key="5">
    <source>
        <dbReference type="ARBA" id="ARBA00023157"/>
    </source>
</evidence>
<dbReference type="EMBL" id="AP014548">
    <property type="protein sequence ID" value="BAO54454.1"/>
    <property type="molecule type" value="Genomic_DNA"/>
</dbReference>
<dbReference type="HOGENOM" id="CLU_020495_1_0_10"/>
<protein>
    <submittedName>
        <fullName evidence="9">Vitamin K-dependent gamma-carboxylase</fullName>
    </submittedName>
</protein>
<dbReference type="InterPro" id="IPR053934">
    <property type="entry name" value="HTTM_dom"/>
</dbReference>
<accession>W8VNG8</accession>
<keyword evidence="2 7" id="KW-0812">Transmembrane</keyword>
<keyword evidence="3 7" id="KW-1133">Transmembrane helix</keyword>
<feature type="transmembrane region" description="Helical" evidence="7">
    <location>
        <begin position="288"/>
        <end position="308"/>
    </location>
</feature>
<evidence type="ECO:0000256" key="4">
    <source>
        <dbReference type="ARBA" id="ARBA00023136"/>
    </source>
</evidence>
<dbReference type="KEGG" id="nmf:NMS_0445"/>
<evidence type="ECO:0000256" key="3">
    <source>
        <dbReference type="ARBA" id="ARBA00022989"/>
    </source>
</evidence>
<evidence type="ECO:0000256" key="6">
    <source>
        <dbReference type="ARBA" id="ARBA00023239"/>
    </source>
</evidence>
<dbReference type="AlphaFoldDB" id="W8VNG8"/>